<dbReference type="InterPro" id="IPR011330">
    <property type="entry name" value="Glyco_hydro/deAcase_b/a-brl"/>
</dbReference>
<name>A0ABD3M7U3_9STRA</name>
<reference evidence="3 4" key="1">
    <citation type="submission" date="2024-10" db="EMBL/GenBank/DDBJ databases">
        <title>Updated reference genomes for cyclostephanoid diatoms.</title>
        <authorList>
            <person name="Roberts W.R."/>
            <person name="Alverson A.J."/>
        </authorList>
    </citation>
    <scope>NUCLEOTIDE SEQUENCE [LARGE SCALE GENOMIC DNA]</scope>
    <source>
        <strain evidence="3 4">AJA232-27</strain>
    </source>
</reference>
<evidence type="ECO:0000256" key="2">
    <source>
        <dbReference type="SAM" id="Phobius"/>
    </source>
</evidence>
<keyword evidence="2" id="KW-0812">Transmembrane</keyword>
<dbReference type="Proteomes" id="UP001530293">
    <property type="component" value="Unassembled WGS sequence"/>
</dbReference>
<keyword evidence="2" id="KW-1133">Transmembrane helix</keyword>
<dbReference type="AlphaFoldDB" id="A0ABD3M7U3"/>
<dbReference type="EMBL" id="JALLBG020000226">
    <property type="protein sequence ID" value="KAL3758744.1"/>
    <property type="molecule type" value="Genomic_DNA"/>
</dbReference>
<organism evidence="3 4">
    <name type="scientific">Discostella pseudostelligera</name>
    <dbReference type="NCBI Taxonomy" id="259834"/>
    <lineage>
        <taxon>Eukaryota</taxon>
        <taxon>Sar</taxon>
        <taxon>Stramenopiles</taxon>
        <taxon>Ochrophyta</taxon>
        <taxon>Bacillariophyta</taxon>
        <taxon>Coscinodiscophyceae</taxon>
        <taxon>Thalassiosirophycidae</taxon>
        <taxon>Stephanodiscales</taxon>
        <taxon>Stephanodiscaceae</taxon>
        <taxon>Discostella</taxon>
    </lineage>
</organism>
<sequence>MDAYIQFIRNALCTVKNFNYLSNTFLYDAAITAQYYTFPPPLDQTTPLELLIGITQFYAFISVSIAGYRMITQYGVNKLQLITRLVNTTAAAAAAAGEEKKEKKEQQPDPMTPLARQLVTKSLFSESEAATRSIFVGTNVLLVGLAFFWLFANSFHVTSTDWIGGVAGLIHSLTVMELGLIVFLYYMVVDARKDIRKSYELHEFATKGAASKSKLSPEDVKKISTEQYSWLVGGWTPFWAEGRASDSMVDEGELLAKEIETVATNLTTLSTKMDQDISARILTQSRIAYFEGYRGYIYLILNFLAFYGYLVCILVYYYQEESSQPDYIRAMLFWKTNADADWLGNAVGDFMWTVEPIIILGSPLHLQMTSDVEPPLKGHRRKARVIVVPIVNVEVYTNLSTAPAIQPHLRPPNNNPTTTTASVNNSNSRHHSSVDLANGGWRHYGNARGLRRLKWLFEERLGTQINRCGAWTAVVNCQAVRREKEVRDVLFGSSSTTSSTGGFELACHGWDNSTPNNSDGPTLEDEADYIRRCLFDLEAQRSAYNVKQRDGVSSSSTLAHPRVDTWLTPGFKGSIVTPDAARVAGVRTLLDFCDDDVPYFYTSDRMQRCMSCEIDETDRHSTTLHSDDEQQLVCIPYSMETNDFSLVLEMKHDNRQYAQALVDHIRQLVIEAEMDNGDGDDDDVVGRGGGRDRVVCLGLHTFVAGQPARVQALADAFGKLLEEFDEDRICFATAKEVGNLWRETMQSTHQTSCS</sequence>
<accession>A0ABD3M7U3</accession>
<evidence type="ECO:0000313" key="4">
    <source>
        <dbReference type="Proteomes" id="UP001530293"/>
    </source>
</evidence>
<feature type="region of interest" description="Disordered" evidence="1">
    <location>
        <begin position="406"/>
        <end position="432"/>
    </location>
</feature>
<feature type="compositionally biased region" description="Low complexity" evidence="1">
    <location>
        <begin position="415"/>
        <end position="427"/>
    </location>
</feature>
<protein>
    <submittedName>
        <fullName evidence="3">Uncharacterized protein</fullName>
    </submittedName>
</protein>
<feature type="transmembrane region" description="Helical" evidence="2">
    <location>
        <begin position="162"/>
        <end position="188"/>
    </location>
</feature>
<proteinExistence type="predicted"/>
<evidence type="ECO:0000313" key="3">
    <source>
        <dbReference type="EMBL" id="KAL3758744.1"/>
    </source>
</evidence>
<feature type="transmembrane region" description="Helical" evidence="2">
    <location>
        <begin position="129"/>
        <end position="150"/>
    </location>
</feature>
<feature type="transmembrane region" description="Helical" evidence="2">
    <location>
        <begin position="296"/>
        <end position="318"/>
    </location>
</feature>
<gene>
    <name evidence="3" type="ORF">ACHAWU_001471</name>
</gene>
<keyword evidence="2" id="KW-0472">Membrane</keyword>
<feature type="transmembrane region" description="Helical" evidence="2">
    <location>
        <begin position="50"/>
        <end position="71"/>
    </location>
</feature>
<dbReference type="SUPFAM" id="SSF88713">
    <property type="entry name" value="Glycoside hydrolase/deacetylase"/>
    <property type="match status" value="1"/>
</dbReference>
<dbReference type="Gene3D" id="3.20.20.370">
    <property type="entry name" value="Glycoside hydrolase/deacetylase"/>
    <property type="match status" value="1"/>
</dbReference>
<evidence type="ECO:0000256" key="1">
    <source>
        <dbReference type="SAM" id="MobiDB-lite"/>
    </source>
</evidence>
<keyword evidence="4" id="KW-1185">Reference proteome</keyword>
<dbReference type="PANTHER" id="PTHR43123:SF4">
    <property type="entry name" value="POLYSACCHARIDE DEACETYLASE"/>
    <property type="match status" value="1"/>
</dbReference>
<comment type="caution">
    <text evidence="3">The sequence shown here is derived from an EMBL/GenBank/DDBJ whole genome shotgun (WGS) entry which is preliminary data.</text>
</comment>
<dbReference type="PANTHER" id="PTHR43123">
    <property type="entry name" value="POLYSACCHARIDE DEACETYLASE-RELATED"/>
    <property type="match status" value="1"/>
</dbReference>